<keyword evidence="1" id="KW-1133">Transmembrane helix</keyword>
<evidence type="ECO:0000313" key="2">
    <source>
        <dbReference type="EMBL" id="OMJ07275.1"/>
    </source>
</evidence>
<feature type="transmembrane region" description="Helical" evidence="1">
    <location>
        <begin position="20"/>
        <end position="38"/>
    </location>
</feature>
<dbReference type="STRING" id="133412.A0A1R1WY28"/>
<dbReference type="EMBL" id="LSSN01001976">
    <property type="protein sequence ID" value="OMJ17664.1"/>
    <property type="molecule type" value="Genomic_DNA"/>
</dbReference>
<proteinExistence type="predicted"/>
<reference evidence="2 4" key="1">
    <citation type="submission" date="2017-01" db="EMBL/GenBank/DDBJ databases">
        <authorList>
            <person name="Mah S.A."/>
            <person name="Swanson W.J."/>
            <person name="Moy G.W."/>
            <person name="Vacquier V.D."/>
        </authorList>
    </citation>
    <scope>NUCLEOTIDE SEQUENCE [LARGE SCALE GENOMIC DNA]</scope>
    <source>
        <strain evidence="2 4">GSMNP</strain>
    </source>
</reference>
<sequence length="190" mass="21539">MLSLPLSEYGISNSKISGPMMTSIAIFNIILAFVFGYFHESGVVPVIWKLNTQHHQIIDAVKSSKATFSGLKNDTLTVFLDSLQNLNLDIADITQEYKLNTVVWFVYTLIPPLHLVDTTLVVIPSIYNITEFIPQADSGNGKYDLNSKPNLEFIPIFSIHNHIEFDSLDMYFKSLFKSRDLNCYLLAEKI</sequence>
<name>A0A1R1WY28_9FUNG</name>
<keyword evidence="1" id="KW-0812">Transmembrane</keyword>
<evidence type="ECO:0000313" key="3">
    <source>
        <dbReference type="EMBL" id="OMJ17664.1"/>
    </source>
</evidence>
<dbReference type="Proteomes" id="UP000187283">
    <property type="component" value="Unassembled WGS sequence"/>
</dbReference>
<keyword evidence="4" id="KW-1185">Reference proteome</keyword>
<gene>
    <name evidence="2" type="ORF">AYI70_g12301</name>
    <name evidence="3" type="ORF">AYI70_g5828</name>
</gene>
<evidence type="ECO:0000313" key="4">
    <source>
        <dbReference type="Proteomes" id="UP000187283"/>
    </source>
</evidence>
<accession>A0A1R1WY28</accession>
<keyword evidence="1" id="KW-0472">Membrane</keyword>
<evidence type="ECO:0000256" key="1">
    <source>
        <dbReference type="SAM" id="Phobius"/>
    </source>
</evidence>
<dbReference type="AlphaFoldDB" id="A0A1R1WY28"/>
<dbReference type="OrthoDB" id="10066429at2759"/>
<protein>
    <submittedName>
        <fullName evidence="2">Uncharacterized protein</fullName>
    </submittedName>
</protein>
<organism evidence="2 4">
    <name type="scientific">Smittium culicis</name>
    <dbReference type="NCBI Taxonomy" id="133412"/>
    <lineage>
        <taxon>Eukaryota</taxon>
        <taxon>Fungi</taxon>
        <taxon>Fungi incertae sedis</taxon>
        <taxon>Zoopagomycota</taxon>
        <taxon>Kickxellomycotina</taxon>
        <taxon>Harpellomycetes</taxon>
        <taxon>Harpellales</taxon>
        <taxon>Legeriomycetaceae</taxon>
        <taxon>Smittium</taxon>
    </lineage>
</organism>
<comment type="caution">
    <text evidence="2">The sequence shown here is derived from an EMBL/GenBank/DDBJ whole genome shotgun (WGS) entry which is preliminary data.</text>
</comment>
<dbReference type="EMBL" id="LSSN01006085">
    <property type="protein sequence ID" value="OMJ07275.1"/>
    <property type="molecule type" value="Genomic_DNA"/>
</dbReference>